<reference evidence="4" key="1">
    <citation type="submission" date="2019-11" db="EMBL/GenBank/DDBJ databases">
        <authorList>
            <person name="Liu Y."/>
            <person name="Hou J."/>
            <person name="Li T.-Q."/>
            <person name="Guan C.-H."/>
            <person name="Wu X."/>
            <person name="Wu H.-Z."/>
            <person name="Ling F."/>
            <person name="Zhang R."/>
            <person name="Shi X.-G."/>
            <person name="Ren J.-P."/>
            <person name="Chen E.-F."/>
            <person name="Sun J.-M."/>
        </authorList>
    </citation>
    <scope>NUCLEOTIDE SEQUENCE</scope>
    <source>
        <strain evidence="4">Adult_tree_wgs_1</strain>
        <tissue evidence="4">Leaves</tissue>
    </source>
</reference>
<comment type="caution">
    <text evidence="4">The sequence shown here is derived from an EMBL/GenBank/DDBJ whole genome shotgun (WGS) entry which is preliminary data.</text>
</comment>
<gene>
    <name evidence="4" type="ORF">RHSIM_Rhsim04G0235800</name>
</gene>
<dbReference type="EMBL" id="WJXA01000004">
    <property type="protein sequence ID" value="KAF7145275.1"/>
    <property type="molecule type" value="Genomic_DNA"/>
</dbReference>
<comment type="similarity">
    <text evidence="1">Belongs to the jacalin lectin family.</text>
</comment>
<evidence type="ECO:0000256" key="1">
    <source>
        <dbReference type="ARBA" id="ARBA00006568"/>
    </source>
</evidence>
<dbReference type="PROSITE" id="PS51752">
    <property type="entry name" value="JACALIN_LECTIN"/>
    <property type="match status" value="1"/>
</dbReference>
<dbReference type="SMART" id="SM00856">
    <property type="entry name" value="PMEI"/>
    <property type="match status" value="1"/>
</dbReference>
<dbReference type="Pfam" id="PF04043">
    <property type="entry name" value="PMEI"/>
    <property type="match status" value="1"/>
</dbReference>
<name>A0A834H0E5_RHOSS</name>
<sequence>MIRIGPPGVTDGRGIYAWDDGGKEKIVQIFIAHGDSIDSLQYVYVDENGKLVLSASHGGTFGTFKFDLASWKGRLFDGILFGVLLQDYMNMTYDRMKSINDSVIEFVPKCSIEKYSPFQVYVRLSYPSEFLSGISGWHVSGIIRSLTFITNKRTYGPFGGVARNIDTAFEYKLGEDNKFAGYHGTAGTYNLNSIGVYMKPIMTLANVNNAKASGVLTVGLVDGACAKTSNPSFCRAALLSDGRSATANLTELGGIAIDLTVVSSMATQTKITMLEEQTKDVELKKSLGSCFVEYEKVVADYCPFARIALAFRDYINLYSAGDYIIRSASICDGAFSSPPSYPCPITFENKKSSLLGGIIKTIANILT</sequence>
<dbReference type="AlphaFoldDB" id="A0A834H0E5"/>
<proteinExistence type="inferred from homology"/>
<dbReference type="InterPro" id="IPR036404">
    <property type="entry name" value="Jacalin-like_lectin_dom_sf"/>
</dbReference>
<evidence type="ECO:0000313" key="5">
    <source>
        <dbReference type="Proteomes" id="UP000626092"/>
    </source>
</evidence>
<dbReference type="GO" id="GO:0046910">
    <property type="term" value="F:pectinesterase inhibitor activity"/>
    <property type="evidence" value="ECO:0007669"/>
    <property type="project" value="InterPro"/>
</dbReference>
<dbReference type="InterPro" id="IPR034086">
    <property type="entry name" value="PMEI_plant"/>
</dbReference>
<dbReference type="NCBIfam" id="TIGR01614">
    <property type="entry name" value="PME_inhib"/>
    <property type="match status" value="1"/>
</dbReference>
<dbReference type="CDD" id="cd15797">
    <property type="entry name" value="PMEI"/>
    <property type="match status" value="1"/>
</dbReference>
<dbReference type="Pfam" id="PF01419">
    <property type="entry name" value="Jacalin"/>
    <property type="match status" value="2"/>
</dbReference>
<keyword evidence="2" id="KW-0430">Lectin</keyword>
<dbReference type="InterPro" id="IPR035513">
    <property type="entry name" value="Invertase/methylesterase_inhib"/>
</dbReference>
<feature type="domain" description="Jacalin-type lectin" evidence="3">
    <location>
        <begin position="1"/>
        <end position="200"/>
    </location>
</feature>
<dbReference type="OrthoDB" id="1918674at2759"/>
<dbReference type="InterPro" id="IPR001229">
    <property type="entry name" value="Jacalin-like_lectin_dom"/>
</dbReference>
<protein>
    <recommendedName>
        <fullName evidence="3">Jacalin-type lectin domain-containing protein</fullName>
    </recommendedName>
</protein>
<dbReference type="Proteomes" id="UP000626092">
    <property type="component" value="Unassembled WGS sequence"/>
</dbReference>
<dbReference type="SUPFAM" id="SSF101148">
    <property type="entry name" value="Plant invertase/pectin methylesterase inhibitor"/>
    <property type="match status" value="1"/>
</dbReference>
<organism evidence="4 5">
    <name type="scientific">Rhododendron simsii</name>
    <name type="common">Sims's rhododendron</name>
    <dbReference type="NCBI Taxonomy" id="118357"/>
    <lineage>
        <taxon>Eukaryota</taxon>
        <taxon>Viridiplantae</taxon>
        <taxon>Streptophyta</taxon>
        <taxon>Embryophyta</taxon>
        <taxon>Tracheophyta</taxon>
        <taxon>Spermatophyta</taxon>
        <taxon>Magnoliopsida</taxon>
        <taxon>eudicotyledons</taxon>
        <taxon>Gunneridae</taxon>
        <taxon>Pentapetalae</taxon>
        <taxon>asterids</taxon>
        <taxon>Ericales</taxon>
        <taxon>Ericaceae</taxon>
        <taxon>Ericoideae</taxon>
        <taxon>Rhodoreae</taxon>
        <taxon>Rhododendron</taxon>
    </lineage>
</organism>
<evidence type="ECO:0000256" key="2">
    <source>
        <dbReference type="ARBA" id="ARBA00022734"/>
    </source>
</evidence>
<evidence type="ECO:0000259" key="3">
    <source>
        <dbReference type="PROSITE" id="PS51752"/>
    </source>
</evidence>
<dbReference type="InterPro" id="IPR006501">
    <property type="entry name" value="Pectinesterase_inhib_dom"/>
</dbReference>
<keyword evidence="5" id="KW-1185">Reference proteome</keyword>
<evidence type="ECO:0000313" key="4">
    <source>
        <dbReference type="EMBL" id="KAF7145275.1"/>
    </source>
</evidence>
<dbReference type="Gene3D" id="1.20.140.40">
    <property type="entry name" value="Invertase/pectin methylesterase inhibitor family protein"/>
    <property type="match status" value="1"/>
</dbReference>
<dbReference type="GO" id="GO:0030246">
    <property type="term" value="F:carbohydrate binding"/>
    <property type="evidence" value="ECO:0007669"/>
    <property type="project" value="UniProtKB-KW"/>
</dbReference>
<dbReference type="Gene3D" id="2.100.10.30">
    <property type="entry name" value="Jacalin-like lectin domain"/>
    <property type="match status" value="1"/>
</dbReference>
<dbReference type="PANTHER" id="PTHR47293:SF70">
    <property type="entry name" value="JACALIN-RELATED LECTIN 24-RELATED"/>
    <property type="match status" value="1"/>
</dbReference>
<dbReference type="PANTHER" id="PTHR47293">
    <property type="entry name" value="JACALIN-RELATED LECTIN 3"/>
    <property type="match status" value="1"/>
</dbReference>
<dbReference type="SUPFAM" id="SSF51101">
    <property type="entry name" value="Mannose-binding lectins"/>
    <property type="match status" value="1"/>
</dbReference>
<accession>A0A834H0E5</accession>
<dbReference type="SMART" id="SM00915">
    <property type="entry name" value="Jacalin"/>
    <property type="match status" value="1"/>
</dbReference>